<organism evidence="1 2">
    <name type="scientific">Pararge aegeria aegeria</name>
    <dbReference type="NCBI Taxonomy" id="348720"/>
    <lineage>
        <taxon>Eukaryota</taxon>
        <taxon>Metazoa</taxon>
        <taxon>Ecdysozoa</taxon>
        <taxon>Arthropoda</taxon>
        <taxon>Hexapoda</taxon>
        <taxon>Insecta</taxon>
        <taxon>Pterygota</taxon>
        <taxon>Neoptera</taxon>
        <taxon>Endopterygota</taxon>
        <taxon>Lepidoptera</taxon>
        <taxon>Glossata</taxon>
        <taxon>Ditrysia</taxon>
        <taxon>Papilionoidea</taxon>
        <taxon>Nymphalidae</taxon>
        <taxon>Satyrinae</taxon>
        <taxon>Satyrini</taxon>
        <taxon>Parargina</taxon>
        <taxon>Pararge</taxon>
    </lineage>
</organism>
<proteinExistence type="predicted"/>
<keyword evidence="2" id="KW-1185">Reference proteome</keyword>
<dbReference type="Proteomes" id="UP000838756">
    <property type="component" value="Unassembled WGS sequence"/>
</dbReference>
<dbReference type="EMBL" id="CAKXAJ010025257">
    <property type="protein sequence ID" value="CAH2237284.1"/>
    <property type="molecule type" value="Genomic_DNA"/>
</dbReference>
<dbReference type="AlphaFoldDB" id="A0A8S4RJ28"/>
<comment type="caution">
    <text evidence="1">The sequence shown here is derived from an EMBL/GenBank/DDBJ whole genome shotgun (WGS) entry which is preliminary data.</text>
</comment>
<sequence length="87" mass="9349">MLFMCGCGYCGCGYCGSQRIAAMTMICLCKYNIRNESTPLINHHIIITRVDSFQVKAGMHRMGAASFLCASNPLACGALCPAVGRHS</sequence>
<protein>
    <submittedName>
        <fullName evidence="1">Jg15745 protein</fullName>
    </submittedName>
</protein>
<evidence type="ECO:0000313" key="1">
    <source>
        <dbReference type="EMBL" id="CAH2237284.1"/>
    </source>
</evidence>
<evidence type="ECO:0000313" key="2">
    <source>
        <dbReference type="Proteomes" id="UP000838756"/>
    </source>
</evidence>
<gene>
    <name evidence="1" type="primary">jg15745</name>
    <name evidence="1" type="ORF">PAEG_LOCUS14579</name>
</gene>
<accession>A0A8S4RJ28</accession>
<name>A0A8S4RJ28_9NEOP</name>
<reference evidence="1" key="1">
    <citation type="submission" date="2022-03" db="EMBL/GenBank/DDBJ databases">
        <authorList>
            <person name="Lindestad O."/>
        </authorList>
    </citation>
    <scope>NUCLEOTIDE SEQUENCE</scope>
</reference>